<feature type="domain" description="C2H2-type" evidence="7">
    <location>
        <begin position="819"/>
        <end position="846"/>
    </location>
</feature>
<feature type="region of interest" description="Disordered" evidence="6">
    <location>
        <begin position="368"/>
        <end position="398"/>
    </location>
</feature>
<gene>
    <name evidence="8" type="ORF">KUTeg_011015</name>
</gene>
<dbReference type="SUPFAM" id="SSF57667">
    <property type="entry name" value="beta-beta-alpha zinc fingers"/>
    <property type="match status" value="11"/>
</dbReference>
<evidence type="ECO:0000256" key="5">
    <source>
        <dbReference type="PROSITE-ProRule" id="PRU00042"/>
    </source>
</evidence>
<feature type="domain" description="C2H2-type" evidence="7">
    <location>
        <begin position="550"/>
        <end position="573"/>
    </location>
</feature>
<feature type="domain" description="C2H2-type" evidence="7">
    <location>
        <begin position="264"/>
        <end position="291"/>
    </location>
</feature>
<keyword evidence="1" id="KW-0479">Metal-binding</keyword>
<evidence type="ECO:0000256" key="2">
    <source>
        <dbReference type="ARBA" id="ARBA00022737"/>
    </source>
</evidence>
<accession>A0ABQ9F2N3</accession>
<feature type="domain" description="C2H2-type" evidence="7">
    <location>
        <begin position="874"/>
        <end position="902"/>
    </location>
</feature>
<feature type="domain" description="C2H2-type" evidence="7">
    <location>
        <begin position="934"/>
        <end position="957"/>
    </location>
</feature>
<dbReference type="EMBL" id="JARBDR010000496">
    <property type="protein sequence ID" value="KAJ8311660.1"/>
    <property type="molecule type" value="Genomic_DNA"/>
</dbReference>
<comment type="caution">
    <text evidence="8">The sequence shown here is derived from an EMBL/GenBank/DDBJ whole genome shotgun (WGS) entry which is preliminary data.</text>
</comment>
<evidence type="ECO:0000256" key="3">
    <source>
        <dbReference type="ARBA" id="ARBA00022771"/>
    </source>
</evidence>
<feature type="domain" description="C2H2-type" evidence="7">
    <location>
        <begin position="971"/>
        <end position="999"/>
    </location>
</feature>
<dbReference type="Pfam" id="PF13894">
    <property type="entry name" value="zf-C2H2_4"/>
    <property type="match status" value="2"/>
</dbReference>
<feature type="domain" description="C2H2-type" evidence="7">
    <location>
        <begin position="904"/>
        <end position="932"/>
    </location>
</feature>
<feature type="compositionally biased region" description="Basic and acidic residues" evidence="6">
    <location>
        <begin position="164"/>
        <end position="180"/>
    </location>
</feature>
<feature type="domain" description="C2H2-type" evidence="7">
    <location>
        <begin position="846"/>
        <end position="873"/>
    </location>
</feature>
<keyword evidence="2" id="KW-0677">Repeat</keyword>
<sequence length="1165" mass="133634">MHTNREMVTDTQKTEMLESSDAVQLDCMSHIGKLGQSIVPQSTSSRGEKYLSDRIALVYQFFQFCKESELGAQHPHIKHRLPSIKQFSFEENDLHNKKDNSSEVEMSDLKQKASSTTNKQVEKETTVSGKRRYPSPRKTSVPSWTKSYVIGTDLKTHSKHHKTENKTEISDPRDTNCNKNDFKNSVFEDISQLSKLDNLDASEIQNESAAVESRCVERELLESEGSLSMKQSDFEKTYSMEMENSDPQGTIEDALKEETDKNPFYCQICKVTLKWKSSYNRHMKNHNKELKSIFRSEKLNSETSPSATSSVACVSNGADVPSLDETHSTKSSPVPKPSKSFLCKLCNTKFRNNKSIYRHFRNKHPGKKASLVKLEEDDNKSTTSTEIKKDDNISDSESKNEVPKFACTHCTKRFGTSKILIRHLLQVHKVKRLVCRICAAVFKTTADIMKHYSSIHNNTNFKPAQRFSFQCDICRKLFLSKLALQNHKELHKSGTSVSYSCIHCGKLFSTTFYLSNHLLCVHKEKKSVCRICKEYFSSPQELRQHIAKHNACIVCNKTFESSGELKNHKATHSQVLCGQSKRLHGKSNEKSYFICKICDIKFLWKHSLRRHFVNKHDGDDEQAMDISGIIDSESVKANENSLAAYDGSEELSIANQDIKADVKNSSMYKCSNCHKSFDRSKKLSRHLKQVHKLKASVCKNCGKICSSLQELNEHYLTTHNISKSFSSEAFSFHCSTCRKFFRTKEALSFHEENQCSERNMKYDCHLCGKTFVNTVYLSVHMSNVHKERCSICRICKARFPSRQELRQHLLTHKEKKDSFHCSLCGQSFPTSEECSEHKKSHPSQTFMCDICGKSFHKMFLLNIHRRTHTGETPYKCDSCDMAFISNGKLRLHKIKKHDPDGKRYQCELCGMRFMTVSHFNKHKNKQHLGLTKVYKCEHCNREFKSQEGQNNHLLNDHLELLDMSKVNFKIRSCEYCEKRFHQKQLLDAHVMIHHTGKRPITCDVCGKGFINVDRLKRHKLVHGISRRYTCEICKSGAGGNDMSKLKKHFRSVKHIENCVKLGISEEDGKIFSTNQLPKSELHENRVKARLDDSTDDVQCQVIQEVPAILGDSENPDILETELQTTECVIITLPENIIMACEEDNETALQIESENAIQHVIKMEGI</sequence>
<dbReference type="PANTHER" id="PTHR24379">
    <property type="entry name" value="KRAB AND ZINC FINGER DOMAIN-CONTAINING"/>
    <property type="match status" value="1"/>
</dbReference>
<evidence type="ECO:0000256" key="4">
    <source>
        <dbReference type="ARBA" id="ARBA00022833"/>
    </source>
</evidence>
<feature type="domain" description="C2H2-type" evidence="7">
    <location>
        <begin position="341"/>
        <end position="369"/>
    </location>
</feature>
<proteinExistence type="predicted"/>
<dbReference type="PROSITE" id="PS50157">
    <property type="entry name" value="ZINC_FINGER_C2H2_2"/>
    <property type="match status" value="18"/>
</dbReference>
<keyword evidence="9" id="KW-1185">Reference proteome</keyword>
<feature type="domain" description="C2H2-type" evidence="7">
    <location>
        <begin position="790"/>
        <end position="817"/>
    </location>
</feature>
<evidence type="ECO:0000256" key="1">
    <source>
        <dbReference type="ARBA" id="ARBA00022723"/>
    </source>
</evidence>
<feature type="domain" description="C2H2-type" evidence="7">
    <location>
        <begin position="405"/>
        <end position="433"/>
    </location>
</feature>
<feature type="domain" description="C2H2-type" evidence="7">
    <location>
        <begin position="593"/>
        <end position="621"/>
    </location>
</feature>
<dbReference type="Pfam" id="PF00096">
    <property type="entry name" value="zf-C2H2"/>
    <property type="match status" value="3"/>
</dbReference>
<evidence type="ECO:0000313" key="8">
    <source>
        <dbReference type="EMBL" id="KAJ8311660.1"/>
    </source>
</evidence>
<feature type="domain" description="C2H2-type" evidence="7">
    <location>
        <begin position="732"/>
        <end position="759"/>
    </location>
</feature>
<feature type="region of interest" description="Disordered" evidence="6">
    <location>
        <begin position="94"/>
        <end position="180"/>
    </location>
</feature>
<keyword evidence="3 5" id="KW-0863">Zinc-finger</keyword>
<dbReference type="InterPro" id="IPR036236">
    <property type="entry name" value="Znf_C2H2_sf"/>
</dbReference>
<dbReference type="Pfam" id="PF13912">
    <property type="entry name" value="zf-C2H2_6"/>
    <property type="match status" value="1"/>
</dbReference>
<dbReference type="PROSITE" id="PS00028">
    <property type="entry name" value="ZINC_FINGER_C2H2_1"/>
    <property type="match status" value="19"/>
</dbReference>
<dbReference type="Proteomes" id="UP001217089">
    <property type="component" value="Unassembled WGS sequence"/>
</dbReference>
<feature type="compositionally biased region" description="Basic and acidic residues" evidence="6">
    <location>
        <begin position="386"/>
        <end position="398"/>
    </location>
</feature>
<evidence type="ECO:0000256" key="6">
    <source>
        <dbReference type="SAM" id="MobiDB-lite"/>
    </source>
</evidence>
<dbReference type="Gene3D" id="3.30.160.60">
    <property type="entry name" value="Classic Zinc Finger"/>
    <property type="match status" value="12"/>
</dbReference>
<keyword evidence="4" id="KW-0862">Zinc</keyword>
<feature type="domain" description="C2H2-type" evidence="7">
    <location>
        <begin position="499"/>
        <end position="527"/>
    </location>
</feature>
<reference evidence="8 9" key="1">
    <citation type="submission" date="2022-12" db="EMBL/GenBank/DDBJ databases">
        <title>Chromosome-level genome of Tegillarca granosa.</title>
        <authorList>
            <person name="Kim J."/>
        </authorList>
    </citation>
    <scope>NUCLEOTIDE SEQUENCE [LARGE SCALE GENOMIC DNA]</scope>
    <source>
        <strain evidence="8">Teg-2019</strain>
        <tissue evidence="8">Adductor muscle</tissue>
    </source>
</reference>
<dbReference type="PANTHER" id="PTHR24379:SF125">
    <property type="entry name" value="C2H2-TYPE DOMAIN-CONTAINING PROTEIN"/>
    <property type="match status" value="1"/>
</dbReference>
<dbReference type="InterPro" id="IPR003604">
    <property type="entry name" value="Matrin/U1-like-C_Znf_C2H2"/>
</dbReference>
<feature type="domain" description="C2H2-type" evidence="7">
    <location>
        <begin position="469"/>
        <end position="496"/>
    </location>
</feature>
<evidence type="ECO:0000313" key="9">
    <source>
        <dbReference type="Proteomes" id="UP001217089"/>
    </source>
</evidence>
<protein>
    <recommendedName>
        <fullName evidence="7">C2H2-type domain-containing protein</fullName>
    </recommendedName>
</protein>
<feature type="compositionally biased region" description="Polar residues" evidence="6">
    <location>
        <begin position="137"/>
        <end position="146"/>
    </location>
</feature>
<feature type="domain" description="C2H2-type" evidence="7">
    <location>
        <begin position="1000"/>
        <end position="1027"/>
    </location>
</feature>
<dbReference type="SMART" id="SM00451">
    <property type="entry name" value="ZnF_U1"/>
    <property type="match status" value="4"/>
</dbReference>
<feature type="domain" description="C2H2-type" evidence="7">
    <location>
        <begin position="668"/>
        <end position="696"/>
    </location>
</feature>
<name>A0ABQ9F2N3_TEGGR</name>
<dbReference type="InterPro" id="IPR013087">
    <property type="entry name" value="Znf_C2H2_type"/>
</dbReference>
<organism evidence="8 9">
    <name type="scientific">Tegillarca granosa</name>
    <name type="common">Malaysian cockle</name>
    <name type="synonym">Anadara granosa</name>
    <dbReference type="NCBI Taxonomy" id="220873"/>
    <lineage>
        <taxon>Eukaryota</taxon>
        <taxon>Metazoa</taxon>
        <taxon>Spiralia</taxon>
        <taxon>Lophotrochozoa</taxon>
        <taxon>Mollusca</taxon>
        <taxon>Bivalvia</taxon>
        <taxon>Autobranchia</taxon>
        <taxon>Pteriomorphia</taxon>
        <taxon>Arcoida</taxon>
        <taxon>Arcoidea</taxon>
        <taxon>Arcidae</taxon>
        <taxon>Tegillarca</taxon>
    </lineage>
</organism>
<dbReference type="SMART" id="SM00355">
    <property type="entry name" value="ZnF_C2H2"/>
    <property type="match status" value="22"/>
</dbReference>
<evidence type="ECO:0000259" key="7">
    <source>
        <dbReference type="PROSITE" id="PS50157"/>
    </source>
</evidence>
<feature type="compositionally biased region" description="Basic and acidic residues" evidence="6">
    <location>
        <begin position="94"/>
        <end position="111"/>
    </location>
</feature>
<feature type="domain" description="C2H2-type" evidence="7">
    <location>
        <begin position="762"/>
        <end position="790"/>
    </location>
</feature>